<dbReference type="Proteomes" id="UP000231655">
    <property type="component" value="Unassembled WGS sequence"/>
</dbReference>
<protein>
    <submittedName>
        <fullName evidence="1">Carboxylesterase</fullName>
    </submittedName>
    <submittedName>
        <fullName evidence="2">Holin of 3TMs, for gene-transfer release</fullName>
    </submittedName>
</protein>
<reference evidence="2 3" key="1">
    <citation type="submission" date="2017-09" db="EMBL/GenBank/DDBJ databases">
        <authorList>
            <person name="Ehlers B."/>
            <person name="Leendertz F.H."/>
        </authorList>
    </citation>
    <scope>NUCLEOTIDE SEQUENCE [LARGE SCALE GENOMIC DNA]</scope>
    <source>
        <strain evidence="2 3">CGMCC 1.12662</strain>
    </source>
</reference>
<proteinExistence type="predicted"/>
<accession>A0A285J747</accession>
<evidence type="ECO:0000313" key="2">
    <source>
        <dbReference type="EMBL" id="SNY55687.1"/>
    </source>
</evidence>
<name>A0A285J747_9RHOB</name>
<gene>
    <name evidence="1" type="ORF">CVM39_16310</name>
    <name evidence="2" type="ORF">SAMN06297129_3074</name>
</gene>
<evidence type="ECO:0000313" key="3">
    <source>
        <dbReference type="Proteomes" id="UP000231655"/>
    </source>
</evidence>
<dbReference type="AlphaFoldDB" id="A0A285J747"/>
<dbReference type="EMBL" id="OBEA01000006">
    <property type="protein sequence ID" value="SNY55687.1"/>
    <property type="molecule type" value="Genomic_DNA"/>
</dbReference>
<evidence type="ECO:0000313" key="4">
    <source>
        <dbReference type="Proteomes" id="UP000231702"/>
    </source>
</evidence>
<dbReference type="OrthoDB" id="7355053at2"/>
<dbReference type="Pfam" id="PF11351">
    <property type="entry name" value="GTA_holin_3TM"/>
    <property type="match status" value="1"/>
</dbReference>
<dbReference type="EMBL" id="PGTD01000018">
    <property type="protein sequence ID" value="PJE26894.1"/>
    <property type="molecule type" value="Genomic_DNA"/>
</dbReference>
<organism evidence="2 3">
    <name type="scientific">Pseudooceanicola antarcticus</name>
    <dbReference type="NCBI Taxonomy" id="1247613"/>
    <lineage>
        <taxon>Bacteria</taxon>
        <taxon>Pseudomonadati</taxon>
        <taxon>Pseudomonadota</taxon>
        <taxon>Alphaproteobacteria</taxon>
        <taxon>Rhodobacterales</taxon>
        <taxon>Paracoccaceae</taxon>
        <taxon>Pseudooceanicola</taxon>
    </lineage>
</organism>
<evidence type="ECO:0000313" key="1">
    <source>
        <dbReference type="EMBL" id="PJE26894.1"/>
    </source>
</evidence>
<dbReference type="Proteomes" id="UP000231702">
    <property type="component" value="Unassembled WGS sequence"/>
</dbReference>
<keyword evidence="4" id="KW-1185">Reference proteome</keyword>
<reference evidence="1 4" key="2">
    <citation type="journal article" date="2018" name="Int. J. Syst. Evol. Microbiol.">
        <title>Pseudooceanicola lipolyticus sp. nov., a marine alphaproteobacterium, reclassification of Oceanicola flagellatus as Pseudooceanicola flagellatus comb. nov. and emended description of the genus Pseudooceanicola.</title>
        <authorList>
            <person name="Huang M.-M."/>
            <person name="Guo L.-L."/>
            <person name="Wu Y.-H."/>
            <person name="Lai Q.-L."/>
            <person name="Shao Z.-Z."/>
            <person name="Wang C.-S."/>
            <person name="Wu M."/>
            <person name="Xu X.-W."/>
        </authorList>
    </citation>
    <scope>NUCLEOTIDE SEQUENCE [LARGE SCALE GENOMIC DNA]</scope>
    <source>
        <strain evidence="1 4">Ar-45</strain>
    </source>
</reference>
<dbReference type="RefSeq" id="WP_097146781.1">
    <property type="nucleotide sequence ID" value="NZ_OBEA01000006.1"/>
</dbReference>
<sequence>MGLMSGLLEVVFGGGRNVIRDTAEVFRTNAEATDQRDLAAFQAALAQHGREFRDQRRGFDRFMDGLNRLPRPAMALGAIGLFVSAMWDPVWFSERMQGLALVPEALWWLLGAVVSFYFGARHQVKGQEFQREIARSMTLVPQVVENIEALRQLDAPDLAEPVRAAEAPGGANPALEAWRKAG</sequence>
<dbReference type="InterPro" id="IPR021497">
    <property type="entry name" value="GTA_holin_3TM"/>
</dbReference>